<dbReference type="InterPro" id="IPR001670">
    <property type="entry name" value="ADH_Fe/GldA"/>
</dbReference>
<dbReference type="InterPro" id="IPR039697">
    <property type="entry name" value="Alcohol_dehydrogenase_Fe"/>
</dbReference>
<dbReference type="SUPFAM" id="SSF56796">
    <property type="entry name" value="Dehydroquinate synthase-like"/>
    <property type="match status" value="1"/>
</dbReference>
<dbReference type="PANTHER" id="PTHR11496:SF102">
    <property type="entry name" value="ALCOHOL DEHYDROGENASE 4"/>
    <property type="match status" value="1"/>
</dbReference>
<gene>
    <name evidence="5" type="ORF">B5F17_06135</name>
</gene>
<proteinExistence type="inferred from homology"/>
<dbReference type="Pfam" id="PF00465">
    <property type="entry name" value="Fe-ADH"/>
    <property type="match status" value="1"/>
</dbReference>
<dbReference type="Gene3D" id="3.40.50.1970">
    <property type="match status" value="1"/>
</dbReference>
<evidence type="ECO:0000313" key="6">
    <source>
        <dbReference type="Proteomes" id="UP000195897"/>
    </source>
</evidence>
<feature type="domain" description="Alcohol dehydrogenase iron-type/glycerol dehydrogenase GldA" evidence="3">
    <location>
        <begin position="13"/>
        <end position="156"/>
    </location>
</feature>
<dbReference type="AlphaFoldDB" id="A0A1Y4L941"/>
<reference evidence="6" key="1">
    <citation type="submission" date="2017-04" db="EMBL/GenBank/DDBJ databases">
        <title>Function of individual gut microbiota members based on whole genome sequencing of pure cultures obtained from chicken caecum.</title>
        <authorList>
            <person name="Medvecky M."/>
            <person name="Cejkova D."/>
            <person name="Polansky O."/>
            <person name="Karasova D."/>
            <person name="Kubasova T."/>
            <person name="Cizek A."/>
            <person name="Rychlik I."/>
        </authorList>
    </citation>
    <scope>NUCLEOTIDE SEQUENCE [LARGE SCALE GENOMIC DNA]</scope>
    <source>
        <strain evidence="6">An180</strain>
    </source>
</reference>
<organism evidence="5 6">
    <name type="scientific">Butyricicoccus pullicaecorum</name>
    <dbReference type="NCBI Taxonomy" id="501571"/>
    <lineage>
        <taxon>Bacteria</taxon>
        <taxon>Bacillati</taxon>
        <taxon>Bacillota</taxon>
        <taxon>Clostridia</taxon>
        <taxon>Eubacteriales</taxon>
        <taxon>Butyricicoccaceae</taxon>
        <taxon>Butyricicoccus</taxon>
    </lineage>
</organism>
<keyword evidence="2" id="KW-0560">Oxidoreductase</keyword>
<evidence type="ECO:0000259" key="3">
    <source>
        <dbReference type="Pfam" id="PF00465"/>
    </source>
</evidence>
<feature type="domain" description="Fe-containing alcohol dehydrogenase-like C-terminal" evidence="4">
    <location>
        <begin position="172"/>
        <end position="367"/>
    </location>
</feature>
<evidence type="ECO:0000256" key="2">
    <source>
        <dbReference type="ARBA" id="ARBA00023002"/>
    </source>
</evidence>
<evidence type="ECO:0000313" key="5">
    <source>
        <dbReference type="EMBL" id="OUP53243.1"/>
    </source>
</evidence>
<dbReference type="PANTHER" id="PTHR11496">
    <property type="entry name" value="ALCOHOL DEHYDROGENASE"/>
    <property type="match status" value="1"/>
</dbReference>
<comment type="caution">
    <text evidence="5">The sequence shown here is derived from an EMBL/GenBank/DDBJ whole genome shotgun (WGS) entry which is preliminary data.</text>
</comment>
<sequence>MPAVAEYADFGAMARELGLGARDLILTNEYIYHPTIAALKLGCQTCFQEKYGAGEPTDVMVDAILDDLRDKAYDRIIAVGGGTVIDIAKVLTVARPEDRVDNLYDRMADLKKEHPLIIVPTTCGTGSEVTNISIINRTTKGIKVGLVSPAMFADEAALVPALLQSLPYPVFATSSIDAMVHAVESYLSPNACALSELFSEKALQLILRGWKRAVASGSQDGWKQYALEFLRASNFAGIAFGHAGCAAVHAMAYPLGGVHHIPHGQANQLMFADVMRKYQEKKPIGKLNQLEEILSKELEVEPVFALEKLYALMDEVLKKAPLHEHGVTAEELPDFARNVIETQQRLLGNNYVELTEDDILSIYRAAF</sequence>
<evidence type="ECO:0000259" key="4">
    <source>
        <dbReference type="Pfam" id="PF25137"/>
    </source>
</evidence>
<protein>
    <submittedName>
        <fullName evidence="5">Uncharacterized protein</fullName>
    </submittedName>
</protein>
<dbReference type="EMBL" id="NFKK01000005">
    <property type="protein sequence ID" value="OUP53243.1"/>
    <property type="molecule type" value="Genomic_DNA"/>
</dbReference>
<name>A0A1Y4L941_9FIRM</name>
<dbReference type="GO" id="GO:0004022">
    <property type="term" value="F:alcohol dehydrogenase (NAD+) activity"/>
    <property type="evidence" value="ECO:0007669"/>
    <property type="project" value="TreeGrafter"/>
</dbReference>
<dbReference type="Pfam" id="PF25137">
    <property type="entry name" value="ADH_Fe_C"/>
    <property type="match status" value="1"/>
</dbReference>
<dbReference type="InterPro" id="IPR056798">
    <property type="entry name" value="ADH_Fe_C"/>
</dbReference>
<evidence type="ECO:0000256" key="1">
    <source>
        <dbReference type="ARBA" id="ARBA00007358"/>
    </source>
</evidence>
<dbReference type="GO" id="GO:0046872">
    <property type="term" value="F:metal ion binding"/>
    <property type="evidence" value="ECO:0007669"/>
    <property type="project" value="InterPro"/>
</dbReference>
<dbReference type="CDD" id="cd14860">
    <property type="entry name" value="4HBD_NAD"/>
    <property type="match status" value="1"/>
</dbReference>
<accession>A0A1Y4L941</accession>
<dbReference type="Proteomes" id="UP000195897">
    <property type="component" value="Unassembled WGS sequence"/>
</dbReference>
<comment type="similarity">
    <text evidence="1">Belongs to the iron-containing alcohol dehydrogenase family.</text>
</comment>
<dbReference type="Gene3D" id="1.20.1090.10">
    <property type="entry name" value="Dehydroquinate synthase-like - alpha domain"/>
    <property type="match status" value="1"/>
</dbReference>